<dbReference type="InterPro" id="IPR017441">
    <property type="entry name" value="Protein_kinase_ATP_BS"/>
</dbReference>
<evidence type="ECO:0000256" key="2">
    <source>
        <dbReference type="ARBA" id="ARBA00022741"/>
    </source>
</evidence>
<dbReference type="SUPFAM" id="SSF56112">
    <property type="entry name" value="Protein kinase-like (PK-like)"/>
    <property type="match status" value="1"/>
</dbReference>
<dbReference type="EMBL" id="JEME01003336">
    <property type="protein sequence ID" value="KYG01082.1"/>
    <property type="molecule type" value="Genomic_DNA"/>
</dbReference>
<reference evidence="7 8" key="1">
    <citation type="submission" date="2014-02" db="EMBL/GenBank/DDBJ databases">
        <title>The small core and large imbalanced accessory genome model reveals a collaborative survival strategy of Sorangium cellulosum strains in nature.</title>
        <authorList>
            <person name="Han K."/>
            <person name="Peng R."/>
            <person name="Blom J."/>
            <person name="Li Y.-Z."/>
        </authorList>
    </citation>
    <scope>NUCLEOTIDE SEQUENCE [LARGE SCALE GENOMIC DNA]</scope>
    <source>
        <strain evidence="7 8">So0007-03</strain>
    </source>
</reference>
<evidence type="ECO:0000256" key="5">
    <source>
        <dbReference type="PROSITE-ProRule" id="PRU10141"/>
    </source>
</evidence>
<evidence type="ECO:0000256" key="1">
    <source>
        <dbReference type="ARBA" id="ARBA00022679"/>
    </source>
</evidence>
<evidence type="ECO:0000259" key="6">
    <source>
        <dbReference type="PROSITE" id="PS50011"/>
    </source>
</evidence>
<evidence type="ECO:0000313" key="7">
    <source>
        <dbReference type="EMBL" id="KYG01082.1"/>
    </source>
</evidence>
<evidence type="ECO:0000313" key="8">
    <source>
        <dbReference type="Proteomes" id="UP000075502"/>
    </source>
</evidence>
<dbReference type="Proteomes" id="UP000075502">
    <property type="component" value="Unassembled WGS sequence"/>
</dbReference>
<proteinExistence type="predicted"/>
<dbReference type="GO" id="GO:0005524">
    <property type="term" value="F:ATP binding"/>
    <property type="evidence" value="ECO:0007669"/>
    <property type="project" value="UniProtKB-UniRule"/>
</dbReference>
<gene>
    <name evidence="7" type="ORF">BE21_56835</name>
</gene>
<keyword evidence="2 5" id="KW-0547">Nucleotide-binding</keyword>
<accession>A0A150T8Q8</accession>
<keyword evidence="3" id="KW-0418">Kinase</keyword>
<evidence type="ECO:0000256" key="3">
    <source>
        <dbReference type="ARBA" id="ARBA00022777"/>
    </source>
</evidence>
<comment type="caution">
    <text evidence="7">The sequence shown here is derived from an EMBL/GenBank/DDBJ whole genome shotgun (WGS) entry which is preliminary data.</text>
</comment>
<name>A0A150T8Q8_SORCE</name>
<organism evidence="7 8">
    <name type="scientific">Sorangium cellulosum</name>
    <name type="common">Polyangium cellulosum</name>
    <dbReference type="NCBI Taxonomy" id="56"/>
    <lineage>
        <taxon>Bacteria</taxon>
        <taxon>Pseudomonadati</taxon>
        <taxon>Myxococcota</taxon>
        <taxon>Polyangia</taxon>
        <taxon>Polyangiales</taxon>
        <taxon>Polyangiaceae</taxon>
        <taxon>Sorangium</taxon>
    </lineage>
</organism>
<dbReference type="Pfam" id="PF00069">
    <property type="entry name" value="Pkinase"/>
    <property type="match status" value="1"/>
</dbReference>
<protein>
    <recommendedName>
        <fullName evidence="6">Protein kinase domain-containing protein</fullName>
    </recommendedName>
</protein>
<feature type="domain" description="Protein kinase" evidence="6">
    <location>
        <begin position="14"/>
        <end position="214"/>
    </location>
</feature>
<keyword evidence="1" id="KW-0808">Transferase</keyword>
<feature type="binding site" evidence="5">
    <location>
        <position position="43"/>
    </location>
    <ligand>
        <name>ATP</name>
        <dbReference type="ChEBI" id="CHEBI:30616"/>
    </ligand>
</feature>
<dbReference type="GO" id="GO:0004674">
    <property type="term" value="F:protein serine/threonine kinase activity"/>
    <property type="evidence" value="ECO:0007669"/>
    <property type="project" value="TreeGrafter"/>
</dbReference>
<dbReference type="AlphaFoldDB" id="A0A150T8Q8"/>
<dbReference type="InterPro" id="IPR011009">
    <property type="entry name" value="Kinase-like_dom_sf"/>
</dbReference>
<keyword evidence="4 5" id="KW-0067">ATP-binding</keyword>
<dbReference type="PROSITE" id="PS00107">
    <property type="entry name" value="PROTEIN_KINASE_ATP"/>
    <property type="match status" value="1"/>
</dbReference>
<dbReference type="Gene3D" id="3.30.200.20">
    <property type="entry name" value="Phosphorylase Kinase, domain 1"/>
    <property type="match status" value="1"/>
</dbReference>
<dbReference type="PANTHER" id="PTHR43289:SF6">
    <property type="entry name" value="SERINE_THREONINE-PROTEIN KINASE NEKL-3"/>
    <property type="match status" value="1"/>
</dbReference>
<dbReference type="Gene3D" id="2.60.120.260">
    <property type="entry name" value="Galactose-binding domain-like"/>
    <property type="match status" value="1"/>
</dbReference>
<dbReference type="PROSITE" id="PS50011">
    <property type="entry name" value="PROTEIN_KINASE_DOM"/>
    <property type="match status" value="1"/>
</dbReference>
<evidence type="ECO:0000256" key="4">
    <source>
        <dbReference type="ARBA" id="ARBA00022840"/>
    </source>
</evidence>
<sequence>MLTFESGQIIRGKYRLERVLGTGGMGVVIAARHLRLEEPVAIKLLHSWLAQRPDAIERFLREARAASRLTSDHVVRVFDVDLLESGAPFIVMEYLEGMDLRALLRERGPLPQDPARMQLVFVRSPDVSPGKNVTFHVWLPASSRIVSVQPYLLTKGGLWEGDYRFMSNLEGDAWNEFTVRYRSGSPPIEQLGVELVIDPSAAWSGVCYIDSVGW</sequence>
<dbReference type="InterPro" id="IPR000719">
    <property type="entry name" value="Prot_kinase_dom"/>
</dbReference>
<dbReference type="PANTHER" id="PTHR43289">
    <property type="entry name" value="MITOGEN-ACTIVATED PROTEIN KINASE KINASE KINASE 20-RELATED"/>
    <property type="match status" value="1"/>
</dbReference>
<dbReference type="SMART" id="SM00220">
    <property type="entry name" value="S_TKc"/>
    <property type="match status" value="1"/>
</dbReference>